<evidence type="ECO:0000256" key="2">
    <source>
        <dbReference type="ARBA" id="ARBA00022692"/>
    </source>
</evidence>
<comment type="caution">
    <text evidence="8">The sequence shown here is derived from an EMBL/GenBank/DDBJ whole genome shotgun (WGS) entry which is preliminary data.</text>
</comment>
<organism evidence="8 9">
    <name type="scientific">Sphaerosporella brunnea</name>
    <dbReference type="NCBI Taxonomy" id="1250544"/>
    <lineage>
        <taxon>Eukaryota</taxon>
        <taxon>Fungi</taxon>
        <taxon>Dikarya</taxon>
        <taxon>Ascomycota</taxon>
        <taxon>Pezizomycotina</taxon>
        <taxon>Pezizomycetes</taxon>
        <taxon>Pezizales</taxon>
        <taxon>Pyronemataceae</taxon>
        <taxon>Sphaerosporella</taxon>
    </lineage>
</organism>
<feature type="transmembrane region" description="Helical" evidence="6">
    <location>
        <begin position="191"/>
        <end position="212"/>
    </location>
</feature>
<dbReference type="InParanoid" id="A0A5J5EUC6"/>
<keyword evidence="9" id="KW-1185">Reference proteome</keyword>
<feature type="domain" description="G protein-coupled receptor GPR1/2/3 C-terminal" evidence="7">
    <location>
        <begin position="230"/>
        <end position="291"/>
    </location>
</feature>
<evidence type="ECO:0000256" key="6">
    <source>
        <dbReference type="SAM" id="Phobius"/>
    </source>
</evidence>
<keyword evidence="3 6" id="KW-1133">Transmembrane helix</keyword>
<evidence type="ECO:0000259" key="7">
    <source>
        <dbReference type="Pfam" id="PF11970"/>
    </source>
</evidence>
<dbReference type="EMBL" id="VXIS01000109">
    <property type="protein sequence ID" value="KAA8904407.1"/>
    <property type="molecule type" value="Genomic_DNA"/>
</dbReference>
<dbReference type="SUPFAM" id="SSF81321">
    <property type="entry name" value="Family A G protein-coupled receptor-like"/>
    <property type="match status" value="1"/>
</dbReference>
<keyword evidence="4 6" id="KW-0472">Membrane</keyword>
<feature type="transmembrane region" description="Helical" evidence="6">
    <location>
        <begin position="108"/>
        <end position="127"/>
    </location>
</feature>
<reference evidence="8 9" key="1">
    <citation type="submission" date="2019-09" db="EMBL/GenBank/DDBJ databases">
        <title>Draft genome of the ectomycorrhizal ascomycete Sphaerosporella brunnea.</title>
        <authorList>
            <consortium name="DOE Joint Genome Institute"/>
            <person name="Benucci G.M."/>
            <person name="Marozzi G."/>
            <person name="Antonielli L."/>
            <person name="Sanchez S."/>
            <person name="Marco P."/>
            <person name="Wang X."/>
            <person name="Falini L.B."/>
            <person name="Barry K."/>
            <person name="Haridas S."/>
            <person name="Lipzen A."/>
            <person name="Labutti K."/>
            <person name="Grigoriev I.V."/>
            <person name="Murat C."/>
            <person name="Martin F."/>
            <person name="Albertini E."/>
            <person name="Donnini D."/>
            <person name="Bonito G."/>
        </authorList>
    </citation>
    <scope>NUCLEOTIDE SEQUENCE [LARGE SCALE GENOMIC DNA]</scope>
    <source>
        <strain evidence="8 9">Sb_GMNB300</strain>
    </source>
</reference>
<dbReference type="PANTHER" id="PTHR23112:SF37">
    <property type="entry name" value="G PROTEIN-COUPLED RECEPTOR GPR1"/>
    <property type="match status" value="1"/>
</dbReference>
<feature type="transmembrane region" description="Helical" evidence="6">
    <location>
        <begin position="139"/>
        <end position="160"/>
    </location>
</feature>
<feature type="transmembrane region" description="Helical" evidence="6">
    <location>
        <begin position="65"/>
        <end position="88"/>
    </location>
</feature>
<dbReference type="InterPro" id="IPR022596">
    <property type="entry name" value="GPR1/2/3_C"/>
</dbReference>
<gene>
    <name evidence="8" type="ORF">FN846DRAFT_890891</name>
</gene>
<dbReference type="GO" id="GO:0007189">
    <property type="term" value="P:adenylate cyclase-activating G protein-coupled receptor signaling pathway"/>
    <property type="evidence" value="ECO:0007669"/>
    <property type="project" value="TreeGrafter"/>
</dbReference>
<evidence type="ECO:0000256" key="4">
    <source>
        <dbReference type="ARBA" id="ARBA00023136"/>
    </source>
</evidence>
<feature type="transmembrane region" description="Helical" evidence="6">
    <location>
        <begin position="232"/>
        <end position="255"/>
    </location>
</feature>
<keyword evidence="2 6" id="KW-0812">Transmembrane</keyword>
<accession>A0A5J5EUC6</accession>
<feature type="transmembrane region" description="Helical" evidence="6">
    <location>
        <begin position="267"/>
        <end position="288"/>
    </location>
</feature>
<evidence type="ECO:0000256" key="3">
    <source>
        <dbReference type="ARBA" id="ARBA00022989"/>
    </source>
</evidence>
<dbReference type="PANTHER" id="PTHR23112">
    <property type="entry name" value="G PROTEIN-COUPLED RECEPTOR 157-RELATED"/>
    <property type="match status" value="1"/>
</dbReference>
<protein>
    <submittedName>
        <fullName evidence="8">G protein-coupled glucose receptor regulating Gpa2-domain-containing protein</fullName>
    </submittedName>
</protein>
<dbReference type="OrthoDB" id="100006at2759"/>
<dbReference type="Gene3D" id="1.20.1070.10">
    <property type="entry name" value="Rhodopsin 7-helix transmembrane proteins"/>
    <property type="match status" value="1"/>
</dbReference>
<proteinExistence type="predicted"/>
<sequence length="389" mass="43321">MPFPFPATIDPLPSATIRPGLIVISTMALLSLIATSCAATFIIYRVSNGKQYQKTPLRYNQSLILILNLLLADFQQALSFCFSLHWLYKNAIIAPTGVCSAQGWLVQIGDVSSGMFSLCIALQTFYIIVLQRRFPYKRFVLGVCAVWVFCVTLSIVSPIIHHGEGEELYVATGAWCWISSRYRDERLFVHYLWIFTCEFGTLILYAIIFTFLRRNAKKNAASGVHTRTMYRVARLMLVYPVTYTCMTLPLAAYRMASQSGKTLSDSILVFAGACMASCGWLDVILYLVTRRTILSLQSTSFTSSGRDTGAIQMGTGRQLYGNQTVVERGSLDRAVRGESMASSQEGFVKMEQVVQVTIEDAVQDPHSRIGTSEDGSVNPQKPTNATSYW</sequence>
<dbReference type="GO" id="GO:0004930">
    <property type="term" value="F:G protein-coupled receptor activity"/>
    <property type="evidence" value="ECO:0007669"/>
    <property type="project" value="TreeGrafter"/>
</dbReference>
<feature type="transmembrane region" description="Helical" evidence="6">
    <location>
        <begin position="20"/>
        <end position="44"/>
    </location>
</feature>
<dbReference type="AlphaFoldDB" id="A0A5J5EUC6"/>
<evidence type="ECO:0000256" key="5">
    <source>
        <dbReference type="SAM" id="MobiDB-lite"/>
    </source>
</evidence>
<dbReference type="Proteomes" id="UP000326924">
    <property type="component" value="Unassembled WGS sequence"/>
</dbReference>
<feature type="compositionally biased region" description="Polar residues" evidence="5">
    <location>
        <begin position="369"/>
        <end position="389"/>
    </location>
</feature>
<name>A0A5J5EUC6_9PEZI</name>
<feature type="region of interest" description="Disordered" evidence="5">
    <location>
        <begin position="363"/>
        <end position="389"/>
    </location>
</feature>
<keyword evidence="8" id="KW-0675">Receptor</keyword>
<evidence type="ECO:0000313" key="9">
    <source>
        <dbReference type="Proteomes" id="UP000326924"/>
    </source>
</evidence>
<evidence type="ECO:0000313" key="8">
    <source>
        <dbReference type="EMBL" id="KAA8904407.1"/>
    </source>
</evidence>
<dbReference type="Pfam" id="PF11970">
    <property type="entry name" value="GPR_Gpa2_C"/>
    <property type="match status" value="1"/>
</dbReference>
<comment type="subcellular location">
    <subcellularLocation>
        <location evidence="1">Membrane</location>
        <topology evidence="1">Multi-pass membrane protein</topology>
    </subcellularLocation>
</comment>
<evidence type="ECO:0000256" key="1">
    <source>
        <dbReference type="ARBA" id="ARBA00004141"/>
    </source>
</evidence>
<dbReference type="GO" id="GO:0005886">
    <property type="term" value="C:plasma membrane"/>
    <property type="evidence" value="ECO:0007669"/>
    <property type="project" value="TreeGrafter"/>
</dbReference>